<dbReference type="InterPro" id="IPR027417">
    <property type="entry name" value="P-loop_NTPase"/>
</dbReference>
<dbReference type="GO" id="GO:0003697">
    <property type="term" value="F:single-stranded DNA binding"/>
    <property type="evidence" value="ECO:0007669"/>
    <property type="project" value="TreeGrafter"/>
</dbReference>
<evidence type="ECO:0000313" key="5">
    <source>
        <dbReference type="Proteomes" id="UP000886998"/>
    </source>
</evidence>
<name>A0A8X7CR90_9ARAC</name>
<dbReference type="SUPFAM" id="SSF52540">
    <property type="entry name" value="P-loop containing nucleoside triphosphate hydrolases"/>
    <property type="match status" value="1"/>
</dbReference>
<dbReference type="PANTHER" id="PTHR45916">
    <property type="entry name" value="STRUCTURAL MAINTENANCE OF CHROMOSOMES PROTEIN 5"/>
    <property type="match status" value="1"/>
</dbReference>
<comment type="caution">
    <text evidence="4">The sequence shown here is derived from an EMBL/GenBank/DDBJ whole genome shotgun (WGS) entry which is preliminary data.</text>
</comment>
<dbReference type="GO" id="GO:0030915">
    <property type="term" value="C:Smc5-Smc6 complex"/>
    <property type="evidence" value="ECO:0007669"/>
    <property type="project" value="TreeGrafter"/>
</dbReference>
<keyword evidence="3" id="KW-0175">Coiled coil</keyword>
<accession>A0A8X7CR90</accession>
<dbReference type="GO" id="GO:0005634">
    <property type="term" value="C:nucleus"/>
    <property type="evidence" value="ECO:0007669"/>
    <property type="project" value="TreeGrafter"/>
</dbReference>
<dbReference type="EMBL" id="BMAV01020122">
    <property type="protein sequence ID" value="GFY73522.1"/>
    <property type="molecule type" value="Genomic_DNA"/>
</dbReference>
<dbReference type="AlphaFoldDB" id="A0A8X7CR90"/>
<organism evidence="4 5">
    <name type="scientific">Trichonephila inaurata madagascariensis</name>
    <dbReference type="NCBI Taxonomy" id="2747483"/>
    <lineage>
        <taxon>Eukaryota</taxon>
        <taxon>Metazoa</taxon>
        <taxon>Ecdysozoa</taxon>
        <taxon>Arthropoda</taxon>
        <taxon>Chelicerata</taxon>
        <taxon>Arachnida</taxon>
        <taxon>Araneae</taxon>
        <taxon>Araneomorphae</taxon>
        <taxon>Entelegynae</taxon>
        <taxon>Araneoidea</taxon>
        <taxon>Nephilidae</taxon>
        <taxon>Trichonephila</taxon>
        <taxon>Trichonephila inaurata</taxon>
    </lineage>
</organism>
<evidence type="ECO:0000313" key="4">
    <source>
        <dbReference type="EMBL" id="GFY73522.1"/>
    </source>
</evidence>
<dbReference type="PANTHER" id="PTHR45916:SF1">
    <property type="entry name" value="STRUCTURAL MAINTENANCE OF CHROMOSOMES PROTEIN 5"/>
    <property type="match status" value="1"/>
</dbReference>
<proteinExistence type="inferred from homology"/>
<dbReference type="Proteomes" id="UP000886998">
    <property type="component" value="Unassembled WGS sequence"/>
</dbReference>
<evidence type="ECO:0000256" key="1">
    <source>
        <dbReference type="ARBA" id="ARBA00010171"/>
    </source>
</evidence>
<dbReference type="Gene3D" id="3.40.50.300">
    <property type="entry name" value="P-loop containing nucleotide triphosphate hydrolases"/>
    <property type="match status" value="1"/>
</dbReference>
<evidence type="ECO:0000256" key="2">
    <source>
        <dbReference type="ARBA" id="ARBA00018687"/>
    </source>
</evidence>
<dbReference type="GO" id="GO:0000724">
    <property type="term" value="P:double-strand break repair via homologous recombination"/>
    <property type="evidence" value="ECO:0007669"/>
    <property type="project" value="TreeGrafter"/>
</dbReference>
<dbReference type="OrthoDB" id="10254973at2759"/>
<gene>
    <name evidence="4" type="primary">X975_18886</name>
    <name evidence="4" type="ORF">TNIN_32271</name>
</gene>
<evidence type="ECO:0000256" key="3">
    <source>
        <dbReference type="ARBA" id="ARBA00023054"/>
    </source>
</evidence>
<comment type="similarity">
    <text evidence="1">Belongs to the SMC family. SMC5 subfamily.</text>
</comment>
<keyword evidence="5" id="KW-1185">Reference proteome</keyword>
<protein>
    <recommendedName>
        <fullName evidence="2">Structural maintenance of chromosomes protein 5</fullName>
    </recommendedName>
</protein>
<reference evidence="4" key="1">
    <citation type="submission" date="2020-08" db="EMBL/GenBank/DDBJ databases">
        <title>Multicomponent nature underlies the extraordinary mechanical properties of spider dragline silk.</title>
        <authorList>
            <person name="Kono N."/>
            <person name="Nakamura H."/>
            <person name="Mori M."/>
            <person name="Yoshida Y."/>
            <person name="Ohtoshi R."/>
            <person name="Malay A.D."/>
            <person name="Moran D.A.P."/>
            <person name="Tomita M."/>
            <person name="Numata K."/>
            <person name="Arakawa K."/>
        </authorList>
    </citation>
    <scope>NUCLEOTIDE SEQUENCE</scope>
</reference>
<sequence length="124" mass="14244">MRSSLNTTSFFNVREISLDTADDSDDFPNYGLQIKLKYRVDEDFMELSPTHHSGGECSVAAIIFILSLQELTEVPFRCIDEINQLLMDLSYHKDVAVHIIYNSIFLQTKLDVERHLEIAKTCKS</sequence>